<proteinExistence type="predicted"/>
<protein>
    <submittedName>
        <fullName evidence="1">Uncharacterized protein</fullName>
    </submittedName>
</protein>
<accession>A0A2N0NV39</accession>
<gene>
    <name evidence="1" type="ORF">RhiirA5_431438</name>
</gene>
<comment type="caution">
    <text evidence="1">The sequence shown here is derived from an EMBL/GenBank/DDBJ whole genome shotgun (WGS) entry which is preliminary data.</text>
</comment>
<evidence type="ECO:0000313" key="2">
    <source>
        <dbReference type="Proteomes" id="UP000232722"/>
    </source>
</evidence>
<reference evidence="1 2" key="2">
    <citation type="submission" date="2017-09" db="EMBL/GenBank/DDBJ databases">
        <title>Extensive intraspecific genome diversity in a model arbuscular mycorrhizal fungus.</title>
        <authorList>
            <person name="Chen E.C."/>
            <person name="Morin E."/>
            <person name="Beaudet D."/>
            <person name="Noel J."/>
            <person name="Ndikumana S."/>
            <person name="Charron P."/>
            <person name="St-Onge C."/>
            <person name="Giorgi J."/>
            <person name="Grigoriev I.V."/>
            <person name="Roux C."/>
            <person name="Martin F.M."/>
            <person name="Corradi N."/>
        </authorList>
    </citation>
    <scope>NUCLEOTIDE SEQUENCE [LARGE SCALE GENOMIC DNA]</scope>
    <source>
        <strain evidence="1 2">A5</strain>
    </source>
</reference>
<dbReference type="Proteomes" id="UP000232722">
    <property type="component" value="Unassembled WGS sequence"/>
</dbReference>
<organism evidence="1 2">
    <name type="scientific">Rhizophagus irregularis</name>
    <dbReference type="NCBI Taxonomy" id="588596"/>
    <lineage>
        <taxon>Eukaryota</taxon>
        <taxon>Fungi</taxon>
        <taxon>Fungi incertae sedis</taxon>
        <taxon>Mucoromycota</taxon>
        <taxon>Glomeromycotina</taxon>
        <taxon>Glomeromycetes</taxon>
        <taxon>Glomerales</taxon>
        <taxon>Glomeraceae</taxon>
        <taxon>Rhizophagus</taxon>
    </lineage>
</organism>
<evidence type="ECO:0000313" key="1">
    <source>
        <dbReference type="EMBL" id="PKB98395.1"/>
    </source>
</evidence>
<dbReference type="AlphaFoldDB" id="A0A2N0NV39"/>
<sequence length="151" mass="16973">MFSKSSDSTLDKATLLTTTFSEGSDPKYFAEQSKATNIQPITLSLIMSIASYAVAAGGMPIKWWTSNYVTDYFKNWEAYYSNKASDSTSNTSNMSEEEKEKTESIASQEIILKKLYSGTRSLSNFKPFVSIRPFQNFFSFPSIRISTLKTP</sequence>
<reference evidence="1 2" key="1">
    <citation type="submission" date="2016-04" db="EMBL/GenBank/DDBJ databases">
        <title>Genome analyses suggest a sexual origin of heterokaryosis in a supposedly ancient asexual fungus.</title>
        <authorList>
            <person name="Ropars J."/>
            <person name="Sedzielewska K."/>
            <person name="Noel J."/>
            <person name="Charron P."/>
            <person name="Farinelli L."/>
            <person name="Marton T."/>
            <person name="Kruger M."/>
            <person name="Pelin A."/>
            <person name="Brachmann A."/>
            <person name="Corradi N."/>
        </authorList>
    </citation>
    <scope>NUCLEOTIDE SEQUENCE [LARGE SCALE GENOMIC DNA]</scope>
    <source>
        <strain evidence="1 2">A5</strain>
    </source>
</reference>
<dbReference type="EMBL" id="LLXJ01002652">
    <property type="protein sequence ID" value="PKB98395.1"/>
    <property type="molecule type" value="Genomic_DNA"/>
</dbReference>
<name>A0A2N0NV39_9GLOM</name>
<dbReference type="VEuPathDB" id="FungiDB:FUN_024298"/>